<reference evidence="3" key="1">
    <citation type="journal article" date="2019" name="Int. J. Syst. Evol. Microbiol.">
        <title>The Global Catalogue of Microorganisms (GCM) 10K type strain sequencing project: providing services to taxonomists for standard genome sequencing and annotation.</title>
        <authorList>
            <consortium name="The Broad Institute Genomics Platform"/>
            <consortium name="The Broad Institute Genome Sequencing Center for Infectious Disease"/>
            <person name="Wu L."/>
            <person name="Ma J."/>
        </authorList>
    </citation>
    <scope>NUCLEOTIDE SEQUENCE [LARGE SCALE GENOMIC DNA]</scope>
    <source>
        <strain evidence="3">JCM 18287</strain>
    </source>
</reference>
<keyword evidence="1" id="KW-0472">Membrane</keyword>
<comment type="caution">
    <text evidence="2">The sequence shown here is derived from an EMBL/GenBank/DDBJ whole genome shotgun (WGS) entry which is preliminary data.</text>
</comment>
<evidence type="ECO:0000313" key="2">
    <source>
        <dbReference type="EMBL" id="GAA4973518.1"/>
    </source>
</evidence>
<name>A0ABP9HM65_9FLAO</name>
<feature type="transmembrane region" description="Helical" evidence="1">
    <location>
        <begin position="93"/>
        <end position="114"/>
    </location>
</feature>
<evidence type="ECO:0000256" key="1">
    <source>
        <dbReference type="SAM" id="Phobius"/>
    </source>
</evidence>
<organism evidence="2 3">
    <name type="scientific">Algibacter aquimarinus</name>
    <dbReference type="NCBI Taxonomy" id="1136748"/>
    <lineage>
        <taxon>Bacteria</taxon>
        <taxon>Pseudomonadati</taxon>
        <taxon>Bacteroidota</taxon>
        <taxon>Flavobacteriia</taxon>
        <taxon>Flavobacteriales</taxon>
        <taxon>Flavobacteriaceae</taxon>
        <taxon>Algibacter</taxon>
    </lineage>
</organism>
<keyword evidence="3" id="KW-1185">Reference proteome</keyword>
<evidence type="ECO:0008006" key="4">
    <source>
        <dbReference type="Google" id="ProtNLM"/>
    </source>
</evidence>
<dbReference type="Proteomes" id="UP001501692">
    <property type="component" value="Unassembled WGS sequence"/>
</dbReference>
<keyword evidence="1" id="KW-0812">Transmembrane</keyword>
<protein>
    <recommendedName>
        <fullName evidence="4">STAS/SEC14 domain-containing protein</fullName>
    </recommendedName>
</protein>
<proteinExistence type="predicted"/>
<gene>
    <name evidence="2" type="ORF">GCM10023315_24910</name>
</gene>
<evidence type="ECO:0000313" key="3">
    <source>
        <dbReference type="Proteomes" id="UP001501692"/>
    </source>
</evidence>
<dbReference type="EMBL" id="BAABJK010000009">
    <property type="protein sequence ID" value="GAA4973518.1"/>
    <property type="molecule type" value="Genomic_DNA"/>
</dbReference>
<keyword evidence="1" id="KW-1133">Transmembrane helix</keyword>
<accession>A0ABP9HM65</accession>
<sequence length="143" mass="17008">MPKKNTMKFEESHYFKSLKAHKLEMPFGNFYLCEKFFISELNEGIHFDWQKIEDVVAELIKFYGKDAKLGYIPNRINSYSVNPHYWDKVDKTFNIIVASAIVVYSTMTLMNADLEKRFFKKSIKRCTSLTEAIEWMYGLEEFK</sequence>